<dbReference type="Pfam" id="PF00398">
    <property type="entry name" value="RrnaAD"/>
    <property type="match status" value="1"/>
</dbReference>
<evidence type="ECO:0000256" key="1">
    <source>
        <dbReference type="ARBA" id="ARBA00022490"/>
    </source>
</evidence>
<dbReference type="CDD" id="cd02440">
    <property type="entry name" value="AdoMet_MTases"/>
    <property type="match status" value="1"/>
</dbReference>
<dbReference type="NCBIfam" id="TIGR00755">
    <property type="entry name" value="ksgA"/>
    <property type="match status" value="1"/>
</dbReference>
<dbReference type="PANTHER" id="PTHR11727">
    <property type="entry name" value="DIMETHYLADENOSINE TRANSFERASE"/>
    <property type="match status" value="1"/>
</dbReference>
<keyword evidence="1" id="KW-0963">Cytoplasm</keyword>
<evidence type="ECO:0000259" key="8">
    <source>
        <dbReference type="SMART" id="SM00650"/>
    </source>
</evidence>
<comment type="similarity">
    <text evidence="7">Belongs to the class I-like SAM-binding methyltransferase superfamily. rRNA adenine N(6)-methyltransferase family.</text>
</comment>
<feature type="binding site" evidence="7">
    <location>
        <position position="48"/>
    </location>
    <ligand>
        <name>S-adenosyl-L-methionine</name>
        <dbReference type="ChEBI" id="CHEBI:59789"/>
    </ligand>
</feature>
<dbReference type="InterPro" id="IPR020596">
    <property type="entry name" value="rRNA_Ade_Mease_Trfase_CS"/>
</dbReference>
<evidence type="ECO:0000256" key="6">
    <source>
        <dbReference type="ARBA" id="ARBA00022884"/>
    </source>
</evidence>
<keyword evidence="3 7" id="KW-0489">Methyltransferase</keyword>
<evidence type="ECO:0000256" key="7">
    <source>
        <dbReference type="PROSITE-ProRule" id="PRU01026"/>
    </source>
</evidence>
<dbReference type="Proteomes" id="UP000177481">
    <property type="component" value="Unassembled WGS sequence"/>
</dbReference>
<dbReference type="PANTHER" id="PTHR11727:SF7">
    <property type="entry name" value="DIMETHYLADENOSINE TRANSFERASE-RELATED"/>
    <property type="match status" value="1"/>
</dbReference>
<feature type="binding site" evidence="7">
    <location>
        <position position="92"/>
    </location>
    <ligand>
        <name>S-adenosyl-L-methionine</name>
        <dbReference type="ChEBI" id="CHEBI:59789"/>
    </ligand>
</feature>
<dbReference type="EMBL" id="MEZX01000002">
    <property type="protein sequence ID" value="OGD64669.1"/>
    <property type="molecule type" value="Genomic_DNA"/>
</dbReference>
<dbReference type="GO" id="GO:0003723">
    <property type="term" value="F:RNA binding"/>
    <property type="evidence" value="ECO:0007669"/>
    <property type="project" value="UniProtKB-UniRule"/>
</dbReference>
<organism evidence="9 10">
    <name type="scientific">Candidatus Berkelbacteria bacterium RIFCSPLOWO2_01_FULL_50_28</name>
    <dbReference type="NCBI Taxonomy" id="1797471"/>
    <lineage>
        <taxon>Bacteria</taxon>
        <taxon>Candidatus Berkelbacteria</taxon>
    </lineage>
</organism>
<evidence type="ECO:0000313" key="10">
    <source>
        <dbReference type="Proteomes" id="UP000177481"/>
    </source>
</evidence>
<evidence type="ECO:0000256" key="4">
    <source>
        <dbReference type="ARBA" id="ARBA00022679"/>
    </source>
</evidence>
<feature type="domain" description="Ribosomal RNA adenine methylase transferase N-terminal" evidence="8">
    <location>
        <begin position="28"/>
        <end position="196"/>
    </location>
</feature>
<feature type="binding site" evidence="7">
    <location>
        <position position="111"/>
    </location>
    <ligand>
        <name>S-adenosyl-L-methionine</name>
        <dbReference type="ChEBI" id="CHEBI:59789"/>
    </ligand>
</feature>
<dbReference type="AlphaFoldDB" id="A0A1F5EB86"/>
<dbReference type="GO" id="GO:0000179">
    <property type="term" value="F:rRNA (adenine-N6,N6-)-dimethyltransferase activity"/>
    <property type="evidence" value="ECO:0007669"/>
    <property type="project" value="UniProtKB-UniRule"/>
</dbReference>
<dbReference type="SUPFAM" id="SSF53335">
    <property type="entry name" value="S-adenosyl-L-methionine-dependent methyltransferases"/>
    <property type="match status" value="1"/>
</dbReference>
<keyword evidence="5 7" id="KW-0949">S-adenosyl-L-methionine</keyword>
<dbReference type="Gene3D" id="3.40.50.150">
    <property type="entry name" value="Vaccinia Virus protein VP39"/>
    <property type="match status" value="1"/>
</dbReference>
<sequence length="267" mass="29656">MKPSEILRDLKKFPSKILGQNFLVDDSAIEAMLEAAQLSMEDTVVEIGPGLGALTFPLLTRVNRVIAIEQDRELANYLYLKKVKKLTVVTGDALKVDWTVAIPGVYKIVANIPYSITFPLLRKIFSLDRPPTLVALLIQKEAADRLIAPPGSSERGLPTVRTEANARAKVVKRVPSGSFYPRPTVDASIIVFELMPSRDAEVFWPAVEAGFRHKRQTLANGLNKDLKIPKSMLAEFIATIGQKEKCRAQELTFEDWVALSKLLTSVE</sequence>
<keyword evidence="2" id="KW-0698">rRNA processing</keyword>
<dbReference type="Gene3D" id="1.10.8.100">
    <property type="entry name" value="Ribosomal RNA adenine dimethylase-like, domain 2"/>
    <property type="match status" value="1"/>
</dbReference>
<feature type="binding site" evidence="7">
    <location>
        <position position="21"/>
    </location>
    <ligand>
        <name>S-adenosyl-L-methionine</name>
        <dbReference type="ChEBI" id="CHEBI:59789"/>
    </ligand>
</feature>
<keyword evidence="4 7" id="KW-0808">Transferase</keyword>
<name>A0A1F5EB86_9BACT</name>
<feature type="binding site" evidence="7">
    <location>
        <position position="69"/>
    </location>
    <ligand>
        <name>S-adenosyl-L-methionine</name>
        <dbReference type="ChEBI" id="CHEBI:59789"/>
    </ligand>
</feature>
<evidence type="ECO:0000256" key="5">
    <source>
        <dbReference type="ARBA" id="ARBA00022691"/>
    </source>
</evidence>
<evidence type="ECO:0000313" key="9">
    <source>
        <dbReference type="EMBL" id="OGD64669.1"/>
    </source>
</evidence>
<reference evidence="9 10" key="1">
    <citation type="journal article" date="2016" name="Nat. Commun.">
        <title>Thousands of microbial genomes shed light on interconnected biogeochemical processes in an aquifer system.</title>
        <authorList>
            <person name="Anantharaman K."/>
            <person name="Brown C.T."/>
            <person name="Hug L.A."/>
            <person name="Sharon I."/>
            <person name="Castelle C.J."/>
            <person name="Probst A.J."/>
            <person name="Thomas B.C."/>
            <person name="Singh A."/>
            <person name="Wilkins M.J."/>
            <person name="Karaoz U."/>
            <person name="Brodie E.L."/>
            <person name="Williams K.H."/>
            <person name="Hubbard S.S."/>
            <person name="Banfield J.F."/>
        </authorList>
    </citation>
    <scope>NUCLEOTIDE SEQUENCE [LARGE SCALE GENOMIC DNA]</scope>
</reference>
<evidence type="ECO:0000256" key="2">
    <source>
        <dbReference type="ARBA" id="ARBA00022552"/>
    </source>
</evidence>
<dbReference type="InterPro" id="IPR001737">
    <property type="entry name" value="KsgA/Erm"/>
</dbReference>
<dbReference type="InterPro" id="IPR020598">
    <property type="entry name" value="rRNA_Ade_methylase_Trfase_N"/>
</dbReference>
<dbReference type="PROSITE" id="PS01131">
    <property type="entry name" value="RRNA_A_DIMETH"/>
    <property type="match status" value="1"/>
</dbReference>
<accession>A0A1F5EB86</accession>
<protein>
    <submittedName>
        <fullName evidence="9">Ribosomal RNA small subunit methyltransferase A</fullName>
    </submittedName>
</protein>
<dbReference type="InterPro" id="IPR023165">
    <property type="entry name" value="rRNA_Ade_diMease-like_C"/>
</dbReference>
<gene>
    <name evidence="9" type="ORF">A3A71_01275</name>
</gene>
<proteinExistence type="inferred from homology"/>
<dbReference type="STRING" id="1797471.A3A71_01275"/>
<dbReference type="InterPro" id="IPR029063">
    <property type="entry name" value="SAM-dependent_MTases_sf"/>
</dbReference>
<feature type="binding site" evidence="7">
    <location>
        <position position="23"/>
    </location>
    <ligand>
        <name>S-adenosyl-L-methionine</name>
        <dbReference type="ChEBI" id="CHEBI:59789"/>
    </ligand>
</feature>
<evidence type="ECO:0000256" key="3">
    <source>
        <dbReference type="ARBA" id="ARBA00022603"/>
    </source>
</evidence>
<dbReference type="SMART" id="SM00650">
    <property type="entry name" value="rADc"/>
    <property type="match status" value="1"/>
</dbReference>
<dbReference type="InterPro" id="IPR011530">
    <property type="entry name" value="rRNA_adenine_dimethylase"/>
</dbReference>
<dbReference type="GO" id="GO:0005829">
    <property type="term" value="C:cytosol"/>
    <property type="evidence" value="ECO:0007669"/>
    <property type="project" value="TreeGrafter"/>
</dbReference>
<keyword evidence="6 7" id="KW-0694">RNA-binding</keyword>
<dbReference type="PROSITE" id="PS51689">
    <property type="entry name" value="SAM_RNA_A_N6_MT"/>
    <property type="match status" value="1"/>
</dbReference>
<comment type="caution">
    <text evidence="9">The sequence shown here is derived from an EMBL/GenBank/DDBJ whole genome shotgun (WGS) entry which is preliminary data.</text>
</comment>